<protein>
    <submittedName>
        <fullName evidence="2">Uncharacterized protein</fullName>
    </submittedName>
</protein>
<evidence type="ECO:0000313" key="3">
    <source>
        <dbReference type="Proteomes" id="UP001362999"/>
    </source>
</evidence>
<dbReference type="AlphaFoldDB" id="A0AAW0AHJ8"/>
<organism evidence="2 3">
    <name type="scientific">Favolaschia claudopus</name>
    <dbReference type="NCBI Taxonomy" id="2862362"/>
    <lineage>
        <taxon>Eukaryota</taxon>
        <taxon>Fungi</taxon>
        <taxon>Dikarya</taxon>
        <taxon>Basidiomycota</taxon>
        <taxon>Agaricomycotina</taxon>
        <taxon>Agaricomycetes</taxon>
        <taxon>Agaricomycetidae</taxon>
        <taxon>Agaricales</taxon>
        <taxon>Marasmiineae</taxon>
        <taxon>Mycenaceae</taxon>
        <taxon>Favolaschia</taxon>
    </lineage>
</organism>
<keyword evidence="3" id="KW-1185">Reference proteome</keyword>
<feature type="region of interest" description="Disordered" evidence="1">
    <location>
        <begin position="321"/>
        <end position="352"/>
    </location>
</feature>
<accession>A0AAW0AHJ8</accession>
<gene>
    <name evidence="2" type="ORF">R3P38DRAFT_3209716</name>
</gene>
<evidence type="ECO:0000256" key="1">
    <source>
        <dbReference type="SAM" id="MobiDB-lite"/>
    </source>
</evidence>
<comment type="caution">
    <text evidence="2">The sequence shown here is derived from an EMBL/GenBank/DDBJ whole genome shotgun (WGS) entry which is preliminary data.</text>
</comment>
<proteinExistence type="predicted"/>
<sequence length="359" mass="39950">MPILPLHAGMIRSRVDAAEHLARPLSLLHAFSSRFGSRLAVFTFQHPSASLLVFQGLIFIKFSLRLQILEYLVSSILYTLSPYDTILRSILRSSASYHLSPTTILMISVLIGWPTLTNFYSFRIFLAINLCRWSCLPFSSNDPPAPLMLYWHWYCKTTTAIQPFVNLHLMRGFQLYLFQPDADLRSYPAFPTLCDDTSAPTPTRSGSQPCTHSPYCHNPLSSSAHDVLHLPRHISSLTSPTYVSFRLRTALLRVLRTLFVTSLDGHPLLACEAYPRLAYGALTHVGAHPSSSPHLTPLGFASCDDLHLTLRDGALLPHATASSSSCTRRRPHPPSRDGVLILTSRGGASSDSDKCFCWT</sequence>
<evidence type="ECO:0000313" key="2">
    <source>
        <dbReference type="EMBL" id="KAK7012430.1"/>
    </source>
</evidence>
<reference evidence="2 3" key="1">
    <citation type="journal article" date="2024" name="J Genomics">
        <title>Draft genome sequencing and assembly of Favolaschia claudopus CIRM-BRFM 2984 isolated from oak limbs.</title>
        <authorList>
            <person name="Navarro D."/>
            <person name="Drula E."/>
            <person name="Chaduli D."/>
            <person name="Cazenave R."/>
            <person name="Ahrendt S."/>
            <person name="Wang J."/>
            <person name="Lipzen A."/>
            <person name="Daum C."/>
            <person name="Barry K."/>
            <person name="Grigoriev I.V."/>
            <person name="Favel A."/>
            <person name="Rosso M.N."/>
            <person name="Martin F."/>
        </authorList>
    </citation>
    <scope>NUCLEOTIDE SEQUENCE [LARGE SCALE GENOMIC DNA]</scope>
    <source>
        <strain evidence="2 3">CIRM-BRFM 2984</strain>
    </source>
</reference>
<dbReference type="Proteomes" id="UP001362999">
    <property type="component" value="Unassembled WGS sequence"/>
</dbReference>
<dbReference type="EMBL" id="JAWWNJ010000065">
    <property type="protein sequence ID" value="KAK7012430.1"/>
    <property type="molecule type" value="Genomic_DNA"/>
</dbReference>
<name>A0AAW0AHJ8_9AGAR</name>